<evidence type="ECO:0000256" key="1">
    <source>
        <dbReference type="SAM" id="SignalP"/>
    </source>
</evidence>
<dbReference type="Proteomes" id="UP000694892">
    <property type="component" value="Chromosome 1L"/>
</dbReference>
<name>A0A974I5G6_XENLA</name>
<keyword evidence="1" id="KW-0732">Signal</keyword>
<evidence type="ECO:0000313" key="2">
    <source>
        <dbReference type="EMBL" id="OCU02515.1"/>
    </source>
</evidence>
<feature type="chain" id="PRO_5037469381" description="Secreted protein" evidence="1">
    <location>
        <begin position="19"/>
        <end position="102"/>
    </location>
</feature>
<dbReference type="AlphaFoldDB" id="A0A974I5G6"/>
<reference evidence="3" key="1">
    <citation type="journal article" date="2016" name="Nature">
        <title>Genome evolution in the allotetraploid frog Xenopus laevis.</title>
        <authorList>
            <person name="Session A.M."/>
            <person name="Uno Y."/>
            <person name="Kwon T."/>
            <person name="Chapman J.A."/>
            <person name="Toyoda A."/>
            <person name="Takahashi S."/>
            <person name="Fukui A."/>
            <person name="Hikosaka A."/>
            <person name="Suzuki A."/>
            <person name="Kondo M."/>
            <person name="van Heeringen S.J."/>
            <person name="Quigley I."/>
            <person name="Heinz S."/>
            <person name="Ogino H."/>
            <person name="Ochi H."/>
            <person name="Hellsten U."/>
            <person name="Lyons J.B."/>
            <person name="Simakov O."/>
            <person name="Putnam N."/>
            <person name="Stites J."/>
            <person name="Kuroki Y."/>
            <person name="Tanaka T."/>
            <person name="Michiue T."/>
            <person name="Watanabe M."/>
            <person name="Bogdanovic O."/>
            <person name="Lister R."/>
            <person name="Georgiou G."/>
            <person name="Paranjpe S.S."/>
            <person name="van Kruijsbergen I."/>
            <person name="Shu S."/>
            <person name="Carlson J."/>
            <person name="Kinoshita T."/>
            <person name="Ohta Y."/>
            <person name="Mawaribuchi S."/>
            <person name="Jenkins J."/>
            <person name="Grimwood J."/>
            <person name="Schmutz J."/>
            <person name="Mitros T."/>
            <person name="Mozaffari S.V."/>
            <person name="Suzuki Y."/>
            <person name="Haramoto Y."/>
            <person name="Yamamoto T.S."/>
            <person name="Takagi C."/>
            <person name="Heald R."/>
            <person name="Miller K."/>
            <person name="Haudenschild C."/>
            <person name="Kitzman J."/>
            <person name="Nakayama T."/>
            <person name="Izutsu Y."/>
            <person name="Robert J."/>
            <person name="Fortriede J."/>
            <person name="Burns K."/>
            <person name="Lotay V."/>
            <person name="Karimi K."/>
            <person name="Yasuoka Y."/>
            <person name="Dichmann D.S."/>
            <person name="Flajnik M.F."/>
            <person name="Houston D.W."/>
            <person name="Shendure J."/>
            <person name="DuPasquier L."/>
            <person name="Vize P.D."/>
            <person name="Zorn A.M."/>
            <person name="Ito M."/>
            <person name="Marcotte E.M."/>
            <person name="Wallingford J.B."/>
            <person name="Ito Y."/>
            <person name="Asashima M."/>
            <person name="Ueno N."/>
            <person name="Matsuda Y."/>
            <person name="Veenstra G.J."/>
            <person name="Fujiyama A."/>
            <person name="Harland R.M."/>
            <person name="Taira M."/>
            <person name="Rokhsar D.S."/>
        </authorList>
    </citation>
    <scope>NUCLEOTIDE SEQUENCE [LARGE SCALE GENOMIC DNA]</scope>
    <source>
        <strain evidence="3">J</strain>
    </source>
</reference>
<accession>A0A974I5G6</accession>
<protein>
    <recommendedName>
        <fullName evidence="4">Secreted protein</fullName>
    </recommendedName>
</protein>
<evidence type="ECO:0000313" key="3">
    <source>
        <dbReference type="Proteomes" id="UP000694892"/>
    </source>
</evidence>
<dbReference type="EMBL" id="CM004466">
    <property type="protein sequence ID" value="OCU02515.1"/>
    <property type="molecule type" value="Genomic_DNA"/>
</dbReference>
<evidence type="ECO:0008006" key="4">
    <source>
        <dbReference type="Google" id="ProtNLM"/>
    </source>
</evidence>
<feature type="signal peptide" evidence="1">
    <location>
        <begin position="1"/>
        <end position="18"/>
    </location>
</feature>
<organism evidence="2 3">
    <name type="scientific">Xenopus laevis</name>
    <name type="common">African clawed frog</name>
    <dbReference type="NCBI Taxonomy" id="8355"/>
    <lineage>
        <taxon>Eukaryota</taxon>
        <taxon>Metazoa</taxon>
        <taxon>Chordata</taxon>
        <taxon>Craniata</taxon>
        <taxon>Vertebrata</taxon>
        <taxon>Euteleostomi</taxon>
        <taxon>Amphibia</taxon>
        <taxon>Batrachia</taxon>
        <taxon>Anura</taxon>
        <taxon>Pipoidea</taxon>
        <taxon>Pipidae</taxon>
        <taxon>Xenopodinae</taxon>
        <taxon>Xenopus</taxon>
        <taxon>Xenopus</taxon>
    </lineage>
</organism>
<gene>
    <name evidence="2" type="ORF">XELAEV_18008279mg</name>
</gene>
<proteinExistence type="predicted"/>
<sequence length="102" mass="11487">MVMLVAFVILSVILFTYRNPEFSAFHLDSLLLTLCYTKCHVMGKQKLVTIMAGNHLLRESSCAYKFFINSHQREDKPCCQAFQAPASVSRVIPVLLPLPGLN</sequence>